<gene>
    <name evidence="1" type="ORF">CSSPJE1EN2_LOCUS11205</name>
</gene>
<organism evidence="1 2">
    <name type="scientific">Sphagnum jensenii</name>
    <dbReference type="NCBI Taxonomy" id="128206"/>
    <lineage>
        <taxon>Eukaryota</taxon>
        <taxon>Viridiplantae</taxon>
        <taxon>Streptophyta</taxon>
        <taxon>Embryophyta</taxon>
        <taxon>Bryophyta</taxon>
        <taxon>Sphagnophytina</taxon>
        <taxon>Sphagnopsida</taxon>
        <taxon>Sphagnales</taxon>
        <taxon>Sphagnaceae</taxon>
        <taxon>Sphagnum</taxon>
    </lineage>
</organism>
<protein>
    <submittedName>
        <fullName evidence="1">Uncharacterized protein</fullName>
    </submittedName>
</protein>
<reference evidence="1" key="1">
    <citation type="submission" date="2024-03" db="EMBL/GenBank/DDBJ databases">
        <authorList>
            <consortium name="ELIXIR-Norway"/>
            <consortium name="Elixir Norway"/>
        </authorList>
    </citation>
    <scope>NUCLEOTIDE SEQUENCE</scope>
</reference>
<name>A0ABP1B035_9BRYO</name>
<sequence length="73" mass="8225">MNYGVNENGDHYLSGMREQVENMDSEPENALEGYQSEANTILQPDGTPSTCFMLVSSSWLMHEVLKMVVIQVE</sequence>
<keyword evidence="2" id="KW-1185">Reference proteome</keyword>
<dbReference type="EMBL" id="OZ023719">
    <property type="protein sequence ID" value="CAK9868210.1"/>
    <property type="molecule type" value="Genomic_DNA"/>
</dbReference>
<proteinExistence type="predicted"/>
<dbReference type="Proteomes" id="UP001497522">
    <property type="component" value="Chromosome 18"/>
</dbReference>
<accession>A0ABP1B035</accession>
<evidence type="ECO:0000313" key="1">
    <source>
        <dbReference type="EMBL" id="CAK9868210.1"/>
    </source>
</evidence>
<evidence type="ECO:0000313" key="2">
    <source>
        <dbReference type="Proteomes" id="UP001497522"/>
    </source>
</evidence>